<dbReference type="PANTHER" id="PTHR13593">
    <property type="match status" value="1"/>
</dbReference>
<dbReference type="GO" id="GO:0006629">
    <property type="term" value="P:lipid metabolic process"/>
    <property type="evidence" value="ECO:0007669"/>
    <property type="project" value="InterPro"/>
</dbReference>
<dbReference type="GO" id="GO:0008081">
    <property type="term" value="F:phosphoric diester hydrolase activity"/>
    <property type="evidence" value="ECO:0007669"/>
    <property type="project" value="InterPro"/>
</dbReference>
<dbReference type="RefSeq" id="XP_033526031.1">
    <property type="nucleotide sequence ID" value="XM_033672802.1"/>
</dbReference>
<feature type="domain" description="Phosphatidylinositol-specific phospholipase C X" evidence="2">
    <location>
        <begin position="167"/>
        <end position="317"/>
    </location>
</feature>
<proteinExistence type="predicted"/>
<dbReference type="SMART" id="SM00148">
    <property type="entry name" value="PLCXc"/>
    <property type="match status" value="1"/>
</dbReference>
<dbReference type="InterPro" id="IPR000909">
    <property type="entry name" value="PLipase_C_PInositol-sp_X_dom"/>
</dbReference>
<gene>
    <name evidence="3" type="ORF">P153DRAFT_429892</name>
</gene>
<dbReference type="SUPFAM" id="SSF51695">
    <property type="entry name" value="PLC-like phosphodiesterases"/>
    <property type="match status" value="1"/>
</dbReference>
<dbReference type="Proteomes" id="UP000799771">
    <property type="component" value="Unassembled WGS sequence"/>
</dbReference>
<organism evidence="3 4">
    <name type="scientific">Dothidotthia symphoricarpi CBS 119687</name>
    <dbReference type="NCBI Taxonomy" id="1392245"/>
    <lineage>
        <taxon>Eukaryota</taxon>
        <taxon>Fungi</taxon>
        <taxon>Dikarya</taxon>
        <taxon>Ascomycota</taxon>
        <taxon>Pezizomycotina</taxon>
        <taxon>Dothideomycetes</taxon>
        <taxon>Pleosporomycetidae</taxon>
        <taxon>Pleosporales</taxon>
        <taxon>Dothidotthiaceae</taxon>
        <taxon>Dothidotthia</taxon>
    </lineage>
</organism>
<dbReference type="PANTHER" id="PTHR13593:SF113">
    <property type="entry name" value="SI:DKEY-266F7.9"/>
    <property type="match status" value="1"/>
</dbReference>
<accession>A0A6A6AL40</accession>
<dbReference type="OrthoDB" id="1046782at2759"/>
<feature type="region of interest" description="Disordered" evidence="1">
    <location>
        <begin position="102"/>
        <end position="127"/>
    </location>
</feature>
<dbReference type="GeneID" id="54413234"/>
<feature type="compositionally biased region" description="Polar residues" evidence="1">
    <location>
        <begin position="112"/>
        <end position="127"/>
    </location>
</feature>
<keyword evidence="4" id="KW-1185">Reference proteome</keyword>
<dbReference type="Pfam" id="PF00388">
    <property type="entry name" value="PI-PLC-X"/>
    <property type="match status" value="1"/>
</dbReference>
<sequence length="466" mass="51042">MTPPLAVRNLTSTPIVIKRVERFEDPNTLQSKASGHFSGSKHTTSIAPSAPQLGKHANSFQHRDLDIALAPFESYTLTHPGQEQDQNASILSSTTLRLTIESPDGGRYRIDTNPSYTQKSSQSFTPLSPNPPTSYTALFHPSIPTAHLTIHTNHLQDYRKWMSTLPDTLPLSALSIPGTHNSHTHHRALPSVRCQVVDVKTQLENGIRFLDIRVQPAHATDTTKKDLYLVHGAFPVSLTGAKLLAPLLQICYAFLARHPSETIIVSLKREGVGAATDQHLARILQQHYFAPHATNWHTSNTLPYLGAARGKLILLRRYHTEDTADPPGLDATSWPHNATHALLPEPNICIQDFCEIMVPAAIALKATYANEHLVRAAGAIHHIPGVNTDLRHPVPMEALYLNFLSGSNFWKVGCWPGRIARVVNRGAEEWVCGGFHLEAEGEGEGSEVRRAGTGDGSTGVVIMDCG</sequence>
<reference evidence="3" key="1">
    <citation type="journal article" date="2020" name="Stud. Mycol.">
        <title>101 Dothideomycetes genomes: a test case for predicting lifestyles and emergence of pathogens.</title>
        <authorList>
            <person name="Haridas S."/>
            <person name="Albert R."/>
            <person name="Binder M."/>
            <person name="Bloem J."/>
            <person name="Labutti K."/>
            <person name="Salamov A."/>
            <person name="Andreopoulos B."/>
            <person name="Baker S."/>
            <person name="Barry K."/>
            <person name="Bills G."/>
            <person name="Bluhm B."/>
            <person name="Cannon C."/>
            <person name="Castanera R."/>
            <person name="Culley D."/>
            <person name="Daum C."/>
            <person name="Ezra D."/>
            <person name="Gonzalez J."/>
            <person name="Henrissat B."/>
            <person name="Kuo A."/>
            <person name="Liang C."/>
            <person name="Lipzen A."/>
            <person name="Lutzoni F."/>
            <person name="Magnuson J."/>
            <person name="Mondo S."/>
            <person name="Nolan M."/>
            <person name="Ohm R."/>
            <person name="Pangilinan J."/>
            <person name="Park H.-J."/>
            <person name="Ramirez L."/>
            <person name="Alfaro M."/>
            <person name="Sun H."/>
            <person name="Tritt A."/>
            <person name="Yoshinaga Y."/>
            <person name="Zwiers L.-H."/>
            <person name="Turgeon B."/>
            <person name="Goodwin S."/>
            <person name="Spatafora J."/>
            <person name="Crous P."/>
            <person name="Grigoriev I."/>
        </authorList>
    </citation>
    <scope>NUCLEOTIDE SEQUENCE</scope>
    <source>
        <strain evidence="3">CBS 119687</strain>
    </source>
</reference>
<evidence type="ECO:0000256" key="1">
    <source>
        <dbReference type="SAM" id="MobiDB-lite"/>
    </source>
</evidence>
<dbReference type="InterPro" id="IPR017946">
    <property type="entry name" value="PLC-like_Pdiesterase_TIM-brl"/>
</dbReference>
<dbReference type="EMBL" id="ML977502">
    <property type="protein sequence ID" value="KAF2131644.1"/>
    <property type="molecule type" value="Genomic_DNA"/>
</dbReference>
<feature type="region of interest" description="Disordered" evidence="1">
    <location>
        <begin position="27"/>
        <end position="54"/>
    </location>
</feature>
<name>A0A6A6AL40_9PLEO</name>
<dbReference type="InterPro" id="IPR051057">
    <property type="entry name" value="PI-PLC_domain"/>
</dbReference>
<protein>
    <submittedName>
        <fullName evidence="3">1-phosphatidylinositol phosphodiesterase</fullName>
    </submittedName>
</protein>
<evidence type="ECO:0000259" key="2">
    <source>
        <dbReference type="SMART" id="SM00148"/>
    </source>
</evidence>
<dbReference type="Gene3D" id="3.20.20.190">
    <property type="entry name" value="Phosphatidylinositol (PI) phosphodiesterase"/>
    <property type="match status" value="1"/>
</dbReference>
<dbReference type="CDD" id="cd08586">
    <property type="entry name" value="PI-PLCc_BcPLC_like"/>
    <property type="match status" value="1"/>
</dbReference>
<dbReference type="AlphaFoldDB" id="A0A6A6AL40"/>
<evidence type="ECO:0000313" key="4">
    <source>
        <dbReference type="Proteomes" id="UP000799771"/>
    </source>
</evidence>
<evidence type="ECO:0000313" key="3">
    <source>
        <dbReference type="EMBL" id="KAF2131644.1"/>
    </source>
</evidence>
<dbReference type="PROSITE" id="PS50007">
    <property type="entry name" value="PIPLC_X_DOMAIN"/>
    <property type="match status" value="1"/>
</dbReference>